<dbReference type="InterPro" id="IPR032710">
    <property type="entry name" value="NTF2-like_dom_sf"/>
</dbReference>
<dbReference type="SMART" id="SM00978">
    <property type="entry name" value="Tim44"/>
    <property type="match status" value="1"/>
</dbReference>
<dbReference type="SUPFAM" id="SSF54427">
    <property type="entry name" value="NTF2-like"/>
    <property type="match status" value="1"/>
</dbReference>
<reference evidence="2 3" key="1">
    <citation type="submission" date="2020-06" db="EMBL/GenBank/DDBJ databases">
        <title>The endosymbiont of the kinetoplastid Bodo saltans is a Paracaedibacter-like alpha-proteobacterium possessing a putative toxin-antitoxin system.</title>
        <authorList>
            <person name="Midha S."/>
            <person name="Rigden D.J."/>
            <person name="Siozios S."/>
            <person name="Hurst G.D.D."/>
            <person name="Jackson A.P."/>
        </authorList>
    </citation>
    <scope>NUCLEOTIDE SEQUENCE [LARGE SCALE GENOMIC DNA]</scope>
    <source>
        <strain evidence="2">Lake Konstanz</strain>
    </source>
</reference>
<evidence type="ECO:0000259" key="1">
    <source>
        <dbReference type="SMART" id="SM00978"/>
    </source>
</evidence>
<dbReference type="KEGG" id="pbal:CPBP_00252"/>
<feature type="domain" description="Tim44-like" evidence="1">
    <location>
        <begin position="63"/>
        <end position="184"/>
    </location>
</feature>
<evidence type="ECO:0000313" key="2">
    <source>
        <dbReference type="EMBL" id="QOL19496.1"/>
    </source>
</evidence>
<protein>
    <submittedName>
        <fullName evidence="2">Tim44 domain-containing protein</fullName>
    </submittedName>
</protein>
<dbReference type="InterPro" id="IPR007379">
    <property type="entry name" value="Tim44-like_dom"/>
</dbReference>
<keyword evidence="3" id="KW-1185">Reference proteome</keyword>
<dbReference type="RefSeq" id="WP_350332248.1">
    <property type="nucleotide sequence ID" value="NZ_CP054719.1"/>
</dbReference>
<gene>
    <name evidence="2" type="ORF">CPBP_00252</name>
</gene>
<dbReference type="Gene3D" id="3.10.450.240">
    <property type="match status" value="1"/>
</dbReference>
<accession>A0A7L9RSI0</accession>
<name>A0A7L9RSI0_9PROT</name>
<dbReference type="Pfam" id="PF04280">
    <property type="entry name" value="Tim44"/>
    <property type="match status" value="1"/>
</dbReference>
<dbReference type="Proteomes" id="UP000594001">
    <property type="component" value="Chromosome"/>
</dbReference>
<evidence type="ECO:0000313" key="3">
    <source>
        <dbReference type="Proteomes" id="UP000594001"/>
    </source>
</evidence>
<organism evidence="2 3">
    <name type="scientific">Candidatus Bodocaedibacter vickermanii</name>
    <dbReference type="NCBI Taxonomy" id="2741701"/>
    <lineage>
        <taxon>Bacteria</taxon>
        <taxon>Pseudomonadati</taxon>
        <taxon>Pseudomonadota</taxon>
        <taxon>Alphaproteobacteria</taxon>
        <taxon>Holosporales</taxon>
        <taxon>Candidatus Paracaedibacteraceae</taxon>
        <taxon>Candidatus Bodocaedibacter</taxon>
    </lineage>
</organism>
<sequence length="186" mass="21226">MDIIIFAIVAIVLCYRLYTVLGRDEGPISQKVVPADPRPTVEKINPRDKLDQLLRRYNIPLFLKPAFSAILLKDPTFDFNDFLEGAEGAYELILTHALQGDIDKVQDYISPKVKTYLNQLPHLERFRIKVIAADIVGAEVDIPNASITVQFKSTVKDSQRLEDWVFSRDLESENPTWILTEILVLN</sequence>
<dbReference type="NCBIfam" id="NF033779">
    <property type="entry name" value="Tim44_TimA_adap"/>
    <property type="match status" value="1"/>
</dbReference>
<proteinExistence type="predicted"/>
<dbReference type="EMBL" id="CP054719">
    <property type="protein sequence ID" value="QOL19496.1"/>
    <property type="molecule type" value="Genomic_DNA"/>
</dbReference>
<dbReference type="AlphaFoldDB" id="A0A7L9RSI0"/>